<dbReference type="InterPro" id="IPR008271">
    <property type="entry name" value="Ser/Thr_kinase_AS"/>
</dbReference>
<dbReference type="FunFam" id="1.10.510.10:FF:000444">
    <property type="entry name" value="probable L-type lectin-domain containing receptor kinase S.5"/>
    <property type="match status" value="1"/>
</dbReference>
<gene>
    <name evidence="19" type="ORF">RND81_13G206000</name>
</gene>
<dbReference type="GO" id="GO:0004672">
    <property type="term" value="F:protein kinase activity"/>
    <property type="evidence" value="ECO:0007669"/>
    <property type="project" value="InterPro"/>
</dbReference>
<protein>
    <recommendedName>
        <fullName evidence="18">Protein kinase domain-containing protein</fullName>
    </recommendedName>
</protein>
<evidence type="ECO:0000256" key="10">
    <source>
        <dbReference type="ARBA" id="ARBA00022840"/>
    </source>
</evidence>
<keyword evidence="5 16" id="KW-0812">Transmembrane</keyword>
<keyword evidence="8 14" id="KW-0547">Nucleotide-binding</keyword>
<keyword evidence="20" id="KW-1185">Reference proteome</keyword>
<feature type="region of interest" description="Disordered" evidence="15">
    <location>
        <begin position="656"/>
        <end position="699"/>
    </location>
</feature>
<evidence type="ECO:0000256" key="1">
    <source>
        <dbReference type="ARBA" id="ARBA00004479"/>
    </source>
</evidence>
<name>A0AAW1H598_SAPOF</name>
<evidence type="ECO:0000256" key="12">
    <source>
        <dbReference type="ARBA" id="ARBA00023136"/>
    </source>
</evidence>
<dbReference type="InterPro" id="IPR050528">
    <property type="entry name" value="L-type_Lectin-RKs"/>
</dbReference>
<dbReference type="SUPFAM" id="SSF49899">
    <property type="entry name" value="Concanavalin A-like lectins/glucanases"/>
    <property type="match status" value="1"/>
</dbReference>
<feature type="chain" id="PRO_5043418723" description="Protein kinase domain-containing protein" evidence="17">
    <location>
        <begin position="30"/>
        <end position="699"/>
    </location>
</feature>
<dbReference type="PROSITE" id="PS00108">
    <property type="entry name" value="PROTEIN_KINASE_ST"/>
    <property type="match status" value="1"/>
</dbReference>
<reference evidence="19" key="1">
    <citation type="submission" date="2024-03" db="EMBL/GenBank/DDBJ databases">
        <title>WGS assembly of Saponaria officinalis var. Norfolk2.</title>
        <authorList>
            <person name="Jenkins J."/>
            <person name="Shu S."/>
            <person name="Grimwood J."/>
            <person name="Barry K."/>
            <person name="Goodstein D."/>
            <person name="Schmutz J."/>
            <person name="Leebens-Mack J."/>
            <person name="Osbourn A."/>
        </authorList>
    </citation>
    <scope>NUCLEOTIDE SEQUENCE [LARGE SCALE GENOMIC DNA]</scope>
    <source>
        <strain evidence="19">JIC</strain>
    </source>
</reference>
<evidence type="ECO:0000256" key="9">
    <source>
        <dbReference type="ARBA" id="ARBA00022777"/>
    </source>
</evidence>
<keyword evidence="10 14" id="KW-0067">ATP-binding</keyword>
<dbReference type="GO" id="GO:0030246">
    <property type="term" value="F:carbohydrate binding"/>
    <property type="evidence" value="ECO:0007669"/>
    <property type="project" value="UniProtKB-KW"/>
</dbReference>
<feature type="signal peptide" evidence="17">
    <location>
        <begin position="1"/>
        <end position="29"/>
    </location>
</feature>
<proteinExistence type="inferred from homology"/>
<keyword evidence="13" id="KW-0675">Receptor</keyword>
<evidence type="ECO:0000256" key="17">
    <source>
        <dbReference type="SAM" id="SignalP"/>
    </source>
</evidence>
<dbReference type="CDD" id="cd06899">
    <property type="entry name" value="lectin_legume_LecRK_Arcelin_ConA"/>
    <property type="match status" value="1"/>
</dbReference>
<keyword evidence="11 16" id="KW-1133">Transmembrane helix</keyword>
<keyword evidence="4" id="KW-0808">Transferase</keyword>
<evidence type="ECO:0000256" key="8">
    <source>
        <dbReference type="ARBA" id="ARBA00022741"/>
    </source>
</evidence>
<evidence type="ECO:0000256" key="6">
    <source>
        <dbReference type="ARBA" id="ARBA00022729"/>
    </source>
</evidence>
<dbReference type="Gene3D" id="1.10.510.10">
    <property type="entry name" value="Transferase(Phosphotransferase) domain 1"/>
    <property type="match status" value="1"/>
</dbReference>
<dbReference type="SMART" id="SM00220">
    <property type="entry name" value="S_TKc"/>
    <property type="match status" value="1"/>
</dbReference>
<dbReference type="GO" id="GO:0005524">
    <property type="term" value="F:ATP binding"/>
    <property type="evidence" value="ECO:0007669"/>
    <property type="project" value="UniProtKB-UniRule"/>
</dbReference>
<dbReference type="CDD" id="cd14066">
    <property type="entry name" value="STKc_IRAK"/>
    <property type="match status" value="1"/>
</dbReference>
<dbReference type="InterPro" id="IPR000719">
    <property type="entry name" value="Prot_kinase_dom"/>
</dbReference>
<evidence type="ECO:0000256" key="2">
    <source>
        <dbReference type="ARBA" id="ARBA00008536"/>
    </source>
</evidence>
<dbReference type="PROSITE" id="PS50011">
    <property type="entry name" value="PROTEIN_KINASE_DOM"/>
    <property type="match status" value="1"/>
</dbReference>
<dbReference type="EMBL" id="JBDFQZ010000013">
    <property type="protein sequence ID" value="KAK9670509.1"/>
    <property type="molecule type" value="Genomic_DNA"/>
</dbReference>
<evidence type="ECO:0000256" key="15">
    <source>
        <dbReference type="SAM" id="MobiDB-lite"/>
    </source>
</evidence>
<comment type="similarity">
    <text evidence="2">In the N-terminal section; belongs to the leguminous lectin family.</text>
</comment>
<organism evidence="19 20">
    <name type="scientific">Saponaria officinalis</name>
    <name type="common">Common soapwort</name>
    <name type="synonym">Lychnis saponaria</name>
    <dbReference type="NCBI Taxonomy" id="3572"/>
    <lineage>
        <taxon>Eukaryota</taxon>
        <taxon>Viridiplantae</taxon>
        <taxon>Streptophyta</taxon>
        <taxon>Embryophyta</taxon>
        <taxon>Tracheophyta</taxon>
        <taxon>Spermatophyta</taxon>
        <taxon>Magnoliopsida</taxon>
        <taxon>eudicotyledons</taxon>
        <taxon>Gunneridae</taxon>
        <taxon>Pentapetalae</taxon>
        <taxon>Caryophyllales</taxon>
        <taxon>Caryophyllaceae</taxon>
        <taxon>Caryophylleae</taxon>
        <taxon>Saponaria</taxon>
    </lineage>
</organism>
<comment type="similarity">
    <text evidence="3">In the C-terminal section; belongs to the protein kinase superfamily. Ser/Thr protein kinase family.</text>
</comment>
<feature type="binding site" evidence="14">
    <location>
        <position position="391"/>
    </location>
    <ligand>
        <name>ATP</name>
        <dbReference type="ChEBI" id="CHEBI:30616"/>
    </ligand>
</feature>
<comment type="subcellular location">
    <subcellularLocation>
        <location evidence="1">Membrane</location>
        <topology evidence="1">Single-pass type I membrane protein</topology>
    </subcellularLocation>
</comment>
<evidence type="ECO:0000256" key="13">
    <source>
        <dbReference type="ARBA" id="ARBA00023170"/>
    </source>
</evidence>
<evidence type="ECO:0000256" key="7">
    <source>
        <dbReference type="ARBA" id="ARBA00022734"/>
    </source>
</evidence>
<dbReference type="GO" id="GO:0016020">
    <property type="term" value="C:membrane"/>
    <property type="evidence" value="ECO:0007669"/>
    <property type="project" value="UniProtKB-SubCell"/>
</dbReference>
<feature type="compositionally biased region" description="Low complexity" evidence="15">
    <location>
        <begin position="682"/>
        <end position="693"/>
    </location>
</feature>
<sequence>MNSPSASFVSLTFTVLILVAAAVFNTAAAKKVEYSNHTFGFPFDKTYYNTFTVDDPAMISNKALQITPDSAGNYSLVNRSGRAIFNEPFLLWKGSKVASFNSTFLLNIYRINNSDNTPITPGEGVAFIISPDLAVPAASAGQFLGLTNATSDGNLSNKLFAIELDTYKNGPFDPDSNHIGLNINSIKSNKTVSLSDFNITLAPLGTVFHKVWINYDGGDKKELTVYITDITDTQATALMPQTPVMNVTGIDLSKIVDRISYFGFSASTGDSIAELHCVLSWNLTVEIIGNPNPAGNTAVFIGVGVAVGFLILISGIITGWCWRKKNRRSRSDPNILGALKSLPGQPREFDYKDLKKATNNFDEKHKLGQGGYGTVYKALLPVEAVEVAVKKFSRDEIKSKDDFLAELTIINRLRHRNLVKLLGWCHQNGMLLLVYEYMPNGSLDKHIFCDEDEKPLSWELRFKALKGVASALHYLHYEYDDKVIHRDLKASNVMLDNNFNARLGDFGLARAVDHEKTSYAEMEGVHGTMGYIAPECFHTGKATRESDVYGFGAVILEVVCGLRPWTKKGGYQCLVDWVWSKHREGSILDAIDERLEKEYVPEEAERVLLLGLACSHPISCERPKTQVMLQILSGSVPAPNVPPFKPSFVWPSMGPIDETTSQFSPDTTPMASSQYGQSGWTPPSLSPRSPFPSDQFSMV</sequence>
<dbReference type="SUPFAM" id="SSF56112">
    <property type="entry name" value="Protein kinase-like (PK-like)"/>
    <property type="match status" value="1"/>
</dbReference>
<feature type="compositionally biased region" description="Polar residues" evidence="15">
    <location>
        <begin position="658"/>
        <end position="681"/>
    </location>
</feature>
<dbReference type="InterPro" id="IPR017441">
    <property type="entry name" value="Protein_kinase_ATP_BS"/>
</dbReference>
<evidence type="ECO:0000313" key="20">
    <source>
        <dbReference type="Proteomes" id="UP001443914"/>
    </source>
</evidence>
<evidence type="ECO:0000256" key="5">
    <source>
        <dbReference type="ARBA" id="ARBA00022692"/>
    </source>
</evidence>
<evidence type="ECO:0000256" key="11">
    <source>
        <dbReference type="ARBA" id="ARBA00022989"/>
    </source>
</evidence>
<evidence type="ECO:0000259" key="18">
    <source>
        <dbReference type="PROSITE" id="PS50011"/>
    </source>
</evidence>
<evidence type="ECO:0000256" key="14">
    <source>
        <dbReference type="PROSITE-ProRule" id="PRU10141"/>
    </source>
</evidence>
<dbReference type="Gene3D" id="3.30.200.20">
    <property type="entry name" value="Phosphorylase Kinase, domain 1"/>
    <property type="match status" value="1"/>
</dbReference>
<feature type="transmembrane region" description="Helical" evidence="16">
    <location>
        <begin position="298"/>
        <end position="322"/>
    </location>
</feature>
<feature type="domain" description="Protein kinase" evidence="18">
    <location>
        <begin position="361"/>
        <end position="619"/>
    </location>
</feature>
<evidence type="ECO:0000256" key="4">
    <source>
        <dbReference type="ARBA" id="ARBA00022679"/>
    </source>
</evidence>
<dbReference type="InterPro" id="IPR001220">
    <property type="entry name" value="Legume_lectin_dom"/>
</dbReference>
<keyword evidence="7" id="KW-0430">Lectin</keyword>
<dbReference type="PROSITE" id="PS00107">
    <property type="entry name" value="PROTEIN_KINASE_ATP"/>
    <property type="match status" value="1"/>
</dbReference>
<keyword evidence="9" id="KW-0418">Kinase</keyword>
<dbReference type="InterPro" id="IPR011009">
    <property type="entry name" value="Kinase-like_dom_sf"/>
</dbReference>
<evidence type="ECO:0000256" key="3">
    <source>
        <dbReference type="ARBA" id="ARBA00010217"/>
    </source>
</evidence>
<keyword evidence="12 16" id="KW-0472">Membrane</keyword>
<accession>A0AAW1H598</accession>
<dbReference type="Gene3D" id="2.60.120.200">
    <property type="match status" value="1"/>
</dbReference>
<comment type="caution">
    <text evidence="19">The sequence shown here is derived from an EMBL/GenBank/DDBJ whole genome shotgun (WGS) entry which is preliminary data.</text>
</comment>
<dbReference type="PANTHER" id="PTHR27007">
    <property type="match status" value="1"/>
</dbReference>
<keyword evidence="6 17" id="KW-0732">Signal</keyword>
<dbReference type="Pfam" id="PF00069">
    <property type="entry name" value="Pkinase"/>
    <property type="match status" value="1"/>
</dbReference>
<evidence type="ECO:0000313" key="19">
    <source>
        <dbReference type="EMBL" id="KAK9670509.1"/>
    </source>
</evidence>
<dbReference type="Proteomes" id="UP001443914">
    <property type="component" value="Unassembled WGS sequence"/>
</dbReference>
<dbReference type="AlphaFoldDB" id="A0AAW1H598"/>
<dbReference type="InterPro" id="IPR013320">
    <property type="entry name" value="ConA-like_dom_sf"/>
</dbReference>
<dbReference type="Pfam" id="PF00139">
    <property type="entry name" value="Lectin_legB"/>
    <property type="match status" value="1"/>
</dbReference>
<evidence type="ECO:0000256" key="16">
    <source>
        <dbReference type="SAM" id="Phobius"/>
    </source>
</evidence>
<dbReference type="FunFam" id="3.30.200.20:FF:000320">
    <property type="entry name" value="probable L-type lectin-domain containing receptor kinase S.5"/>
    <property type="match status" value="1"/>
</dbReference>